<evidence type="ECO:0000313" key="10">
    <source>
        <dbReference type="EMBL" id="SIR15430.1"/>
    </source>
</evidence>
<dbReference type="InterPro" id="IPR018236">
    <property type="entry name" value="SAICAR_synthetase_CS"/>
</dbReference>
<dbReference type="PANTHER" id="PTHR43700:SF1">
    <property type="entry name" value="PHOSPHORIBOSYLAMINOIMIDAZOLE-SUCCINOCARBOXAMIDE SYNTHASE"/>
    <property type="match status" value="1"/>
</dbReference>
<evidence type="ECO:0000256" key="4">
    <source>
        <dbReference type="ARBA" id="ARBA00022741"/>
    </source>
</evidence>
<keyword evidence="3 8" id="KW-0436">Ligase</keyword>
<sequence length="324" mass="37112">MPFSNPTDLMEAIKETNFSFAGQTGFYRGKVRDVYYFEDRLAVVATDRISAFDVVLPRAIPYKGQVLNQIASINLKATADLVPNWVLSTPDPNVTIGYRCEPYKVEMVIRGYLAGHAWREYKAGKRSVCGVALPEGLRENDKLPEPIITPTTKADEGHDEDISREEILAKGIVSEQEYIKLEAYTQALFARGTELAAKRGLILVDTKYEFGSYNGEVYLIDEIHTPDSSRYFYLEGYQQRQQNGETQKQLSKEFVRQWLIENGFQGKEEQAIPEMTDEVVNSISDRYIELYEVFTGQPFHKESYDNVLSRIENHIVENIFNEKN</sequence>
<reference evidence="11" key="1">
    <citation type="submission" date="2017-01" db="EMBL/GenBank/DDBJ databases">
        <authorList>
            <person name="Varghese N."/>
            <person name="Submissions S."/>
        </authorList>
    </citation>
    <scope>NUCLEOTIDE SEQUENCE [LARGE SCALE GENOMIC DNA]</scope>
    <source>
        <strain evidence="11">DM9</strain>
    </source>
</reference>
<dbReference type="EC" id="6.3.2.6" evidence="8"/>
<keyword evidence="4 8" id="KW-0547">Nucleotide-binding</keyword>
<proteinExistence type="inferred from homology"/>
<dbReference type="GO" id="GO:0005524">
    <property type="term" value="F:ATP binding"/>
    <property type="evidence" value="ECO:0007669"/>
    <property type="project" value="UniProtKB-KW"/>
</dbReference>
<dbReference type="GO" id="GO:0005737">
    <property type="term" value="C:cytoplasm"/>
    <property type="evidence" value="ECO:0007669"/>
    <property type="project" value="TreeGrafter"/>
</dbReference>
<evidence type="ECO:0000256" key="1">
    <source>
        <dbReference type="ARBA" id="ARBA00004672"/>
    </source>
</evidence>
<dbReference type="PROSITE" id="PS01058">
    <property type="entry name" value="SAICAR_SYNTHETASE_2"/>
    <property type="match status" value="1"/>
</dbReference>
<evidence type="ECO:0000313" key="11">
    <source>
        <dbReference type="Proteomes" id="UP000185924"/>
    </source>
</evidence>
<dbReference type="NCBIfam" id="NF009251">
    <property type="entry name" value="PRK12607.1"/>
    <property type="match status" value="1"/>
</dbReference>
<evidence type="ECO:0000256" key="3">
    <source>
        <dbReference type="ARBA" id="ARBA00022598"/>
    </source>
</evidence>
<keyword evidence="6 8" id="KW-0067">ATP-binding</keyword>
<feature type="domain" description="SAICAR synthetase/ADE2 N-terminal" evidence="9">
    <location>
        <begin position="26"/>
        <end position="267"/>
    </location>
</feature>
<dbReference type="GO" id="GO:0004639">
    <property type="term" value="F:phosphoribosylaminoimidazolesuccinocarboxamide synthase activity"/>
    <property type="evidence" value="ECO:0007669"/>
    <property type="project" value="UniProtKB-UniRule"/>
</dbReference>
<dbReference type="GO" id="GO:0006189">
    <property type="term" value="P:'de novo' IMP biosynthetic process"/>
    <property type="evidence" value="ECO:0007669"/>
    <property type="project" value="UniProtKB-UniRule"/>
</dbReference>
<keyword evidence="5 8" id="KW-0658">Purine biosynthesis</keyword>
<dbReference type="NCBIfam" id="NF010568">
    <property type="entry name" value="PRK13961.1"/>
    <property type="match status" value="1"/>
</dbReference>
<evidence type="ECO:0000256" key="2">
    <source>
        <dbReference type="ARBA" id="ARBA00010190"/>
    </source>
</evidence>
<organism evidence="10 11">
    <name type="scientific">Pontibacter lucknowensis</name>
    <dbReference type="NCBI Taxonomy" id="1077936"/>
    <lineage>
        <taxon>Bacteria</taxon>
        <taxon>Pseudomonadati</taxon>
        <taxon>Bacteroidota</taxon>
        <taxon>Cytophagia</taxon>
        <taxon>Cytophagales</taxon>
        <taxon>Hymenobacteraceae</taxon>
        <taxon>Pontibacter</taxon>
    </lineage>
</organism>
<evidence type="ECO:0000259" key="9">
    <source>
        <dbReference type="Pfam" id="PF01259"/>
    </source>
</evidence>
<dbReference type="UniPathway" id="UPA00074">
    <property type="reaction ID" value="UER00131"/>
</dbReference>
<dbReference type="Gene3D" id="3.30.200.20">
    <property type="entry name" value="Phosphorylase Kinase, domain 1"/>
    <property type="match status" value="1"/>
</dbReference>
<name>A0A1N6YLG2_9BACT</name>
<dbReference type="CDD" id="cd01414">
    <property type="entry name" value="SAICAR_synt_Sc"/>
    <property type="match status" value="1"/>
</dbReference>
<dbReference type="EMBL" id="FTNM01000003">
    <property type="protein sequence ID" value="SIR15430.1"/>
    <property type="molecule type" value="Genomic_DNA"/>
</dbReference>
<keyword evidence="11" id="KW-1185">Reference proteome</keyword>
<protein>
    <recommendedName>
        <fullName evidence="8">Phosphoribosylaminoimidazole-succinocarboxamide synthase</fullName>
        <ecNumber evidence="8">6.3.2.6</ecNumber>
    </recommendedName>
    <alternativeName>
        <fullName evidence="8">SAICAR synthetase</fullName>
    </alternativeName>
</protein>
<dbReference type="PANTHER" id="PTHR43700">
    <property type="entry name" value="PHOSPHORIBOSYLAMINOIMIDAZOLE-SUCCINOCARBOXAMIDE SYNTHASE"/>
    <property type="match status" value="1"/>
</dbReference>
<evidence type="ECO:0000256" key="5">
    <source>
        <dbReference type="ARBA" id="ARBA00022755"/>
    </source>
</evidence>
<dbReference type="FunFam" id="3.30.200.20:FF:000199">
    <property type="entry name" value="Phosphoribosylaminoimidazole-succinocarboxamide synthase"/>
    <property type="match status" value="1"/>
</dbReference>
<dbReference type="Pfam" id="PF01259">
    <property type="entry name" value="SAICAR_synt"/>
    <property type="match status" value="1"/>
</dbReference>
<accession>A0A1N6YLG2</accession>
<dbReference type="STRING" id="1077936.SAMN05421545_2573"/>
<dbReference type="Gene3D" id="3.30.470.20">
    <property type="entry name" value="ATP-grasp fold, B domain"/>
    <property type="match status" value="1"/>
</dbReference>
<dbReference type="Proteomes" id="UP000185924">
    <property type="component" value="Unassembled WGS sequence"/>
</dbReference>
<comment type="catalytic activity">
    <reaction evidence="7 8">
        <text>5-amino-1-(5-phospho-D-ribosyl)imidazole-4-carboxylate + L-aspartate + ATP = (2S)-2-[5-amino-1-(5-phospho-beta-D-ribosyl)imidazole-4-carboxamido]succinate + ADP + phosphate + 2 H(+)</text>
        <dbReference type="Rhea" id="RHEA:22628"/>
        <dbReference type="ChEBI" id="CHEBI:15378"/>
        <dbReference type="ChEBI" id="CHEBI:29991"/>
        <dbReference type="ChEBI" id="CHEBI:30616"/>
        <dbReference type="ChEBI" id="CHEBI:43474"/>
        <dbReference type="ChEBI" id="CHEBI:58443"/>
        <dbReference type="ChEBI" id="CHEBI:77657"/>
        <dbReference type="ChEBI" id="CHEBI:456216"/>
        <dbReference type="EC" id="6.3.2.6"/>
    </reaction>
</comment>
<evidence type="ECO:0000256" key="6">
    <source>
        <dbReference type="ARBA" id="ARBA00022840"/>
    </source>
</evidence>
<evidence type="ECO:0000256" key="8">
    <source>
        <dbReference type="HAMAP-Rule" id="MF_00137"/>
    </source>
</evidence>
<dbReference type="AlphaFoldDB" id="A0A1N6YLG2"/>
<gene>
    <name evidence="8" type="primary">purC</name>
    <name evidence="10" type="ORF">SAMN05421545_2573</name>
</gene>
<dbReference type="HAMAP" id="MF_00137">
    <property type="entry name" value="SAICAR_synth"/>
    <property type="match status" value="1"/>
</dbReference>
<comment type="pathway">
    <text evidence="1 8">Purine metabolism; IMP biosynthesis via de novo pathway; 5-amino-1-(5-phospho-D-ribosyl)imidazole-4-carboxamide from 5-amino-1-(5-phospho-D-ribosyl)imidazole-4-carboxylate: step 1/2.</text>
</comment>
<dbReference type="InterPro" id="IPR028923">
    <property type="entry name" value="SAICAR_synt/ADE2_N"/>
</dbReference>
<dbReference type="SUPFAM" id="SSF56104">
    <property type="entry name" value="SAICAR synthase-like"/>
    <property type="match status" value="1"/>
</dbReference>
<evidence type="ECO:0000256" key="7">
    <source>
        <dbReference type="ARBA" id="ARBA00048475"/>
    </source>
</evidence>
<comment type="similarity">
    <text evidence="2 8">Belongs to the SAICAR synthetase family.</text>
</comment>
<dbReference type="FunFam" id="3.30.470.20:FF:000015">
    <property type="entry name" value="Phosphoribosylaminoimidazole-succinocarboxamide synthase"/>
    <property type="match status" value="1"/>
</dbReference>